<evidence type="ECO:0000313" key="3">
    <source>
        <dbReference type="Proteomes" id="UP000327030"/>
    </source>
</evidence>
<dbReference type="OrthoDB" id="2065306at2"/>
<dbReference type="KEGG" id="pxv:FXF36_05375"/>
<keyword evidence="1" id="KW-1133">Transmembrane helix</keyword>
<sequence length="103" mass="11129">MIGFSIMMWFVAILLLFVGISLLKGNHVLMHGRVYDNTNDKEKYATAVGKPVLVLAIGIAASGVAAVVTGNIIISLFIIVGTVIIAALWFVNIQKRFVVDKAQ</sequence>
<accession>A0A5P6VNT4</accession>
<evidence type="ECO:0000256" key="1">
    <source>
        <dbReference type="SAM" id="Phobius"/>
    </source>
</evidence>
<reference evidence="3" key="1">
    <citation type="submission" date="2019-08" db="EMBL/GenBank/DDBJ databases">
        <title>Complete Genome Sequence of the Polysaccharide-Degrading Rumen Bacterium Pseudobutyrivibrio xylanivorans MA3014.</title>
        <authorList>
            <person name="Palevich N."/>
            <person name="Maclean P.H."/>
            <person name="Kelly W.J."/>
            <person name="Leahy S.C."/>
            <person name="Rakonjac J."/>
            <person name="Attwood G.T."/>
        </authorList>
    </citation>
    <scope>NUCLEOTIDE SEQUENCE [LARGE SCALE GENOMIC DNA]</scope>
    <source>
        <strain evidence="3">MA3014</strain>
    </source>
</reference>
<dbReference type="AlphaFoldDB" id="A0A5P6VNT4"/>
<feature type="transmembrane region" description="Helical" evidence="1">
    <location>
        <begin position="44"/>
        <end position="66"/>
    </location>
</feature>
<name>A0A5P6VNT4_PSEXY</name>
<dbReference type="RefSeq" id="WP_151622818.1">
    <property type="nucleotide sequence ID" value="NZ_CP043028.1"/>
</dbReference>
<gene>
    <name evidence="2" type="ORF">FXF36_05375</name>
</gene>
<dbReference type="EMBL" id="CP043028">
    <property type="protein sequence ID" value="QFJ54325.1"/>
    <property type="molecule type" value="Genomic_DNA"/>
</dbReference>
<feature type="transmembrane region" description="Helical" evidence="1">
    <location>
        <begin position="6"/>
        <end position="23"/>
    </location>
</feature>
<keyword evidence="1" id="KW-0812">Transmembrane</keyword>
<evidence type="ECO:0008006" key="4">
    <source>
        <dbReference type="Google" id="ProtNLM"/>
    </source>
</evidence>
<evidence type="ECO:0000313" key="2">
    <source>
        <dbReference type="EMBL" id="QFJ54325.1"/>
    </source>
</evidence>
<keyword evidence="1" id="KW-0472">Membrane</keyword>
<dbReference type="Proteomes" id="UP000327030">
    <property type="component" value="Chromosome 1"/>
</dbReference>
<feature type="transmembrane region" description="Helical" evidence="1">
    <location>
        <begin position="72"/>
        <end position="91"/>
    </location>
</feature>
<organism evidence="2 3">
    <name type="scientific">Pseudobutyrivibrio xylanivorans</name>
    <dbReference type="NCBI Taxonomy" id="185007"/>
    <lineage>
        <taxon>Bacteria</taxon>
        <taxon>Bacillati</taxon>
        <taxon>Bacillota</taxon>
        <taxon>Clostridia</taxon>
        <taxon>Lachnospirales</taxon>
        <taxon>Lachnospiraceae</taxon>
        <taxon>Pseudobutyrivibrio</taxon>
    </lineage>
</organism>
<protein>
    <recommendedName>
        <fullName evidence="4">DUF3784 domain-containing protein</fullName>
    </recommendedName>
</protein>
<proteinExistence type="predicted"/>